<protein>
    <submittedName>
        <fullName evidence="1">Uncharacterized protein</fullName>
    </submittedName>
</protein>
<evidence type="ECO:0000313" key="1">
    <source>
        <dbReference type="EMBL" id="EYF02222.1"/>
    </source>
</evidence>
<evidence type="ECO:0000313" key="2">
    <source>
        <dbReference type="Proteomes" id="UP000019678"/>
    </source>
</evidence>
<keyword evidence="2" id="KW-1185">Reference proteome</keyword>
<reference evidence="1 2" key="1">
    <citation type="submission" date="2013-05" db="EMBL/GenBank/DDBJ databases">
        <title>Genome assembly of Chondromyces apiculatus DSM 436.</title>
        <authorList>
            <person name="Sharma G."/>
            <person name="Khatri I."/>
            <person name="Kaur C."/>
            <person name="Mayilraj S."/>
            <person name="Subramanian S."/>
        </authorList>
    </citation>
    <scope>NUCLEOTIDE SEQUENCE [LARGE SCALE GENOMIC DNA]</scope>
    <source>
        <strain evidence="1 2">DSM 436</strain>
    </source>
</reference>
<accession>A0A017SZN0</accession>
<sequence>MQAAARRLLFLEMQDGSWQSPSGQLEPSMPACNGEVCRFLDIIRTS</sequence>
<organism evidence="1 2">
    <name type="scientific">Chondromyces apiculatus DSM 436</name>
    <dbReference type="NCBI Taxonomy" id="1192034"/>
    <lineage>
        <taxon>Bacteria</taxon>
        <taxon>Pseudomonadati</taxon>
        <taxon>Myxococcota</taxon>
        <taxon>Polyangia</taxon>
        <taxon>Polyangiales</taxon>
        <taxon>Polyangiaceae</taxon>
        <taxon>Chondromyces</taxon>
    </lineage>
</organism>
<dbReference type="Proteomes" id="UP000019678">
    <property type="component" value="Unassembled WGS sequence"/>
</dbReference>
<dbReference type="STRING" id="1192034.CAP_7294"/>
<proteinExistence type="predicted"/>
<dbReference type="AlphaFoldDB" id="A0A017SZN0"/>
<comment type="caution">
    <text evidence="1">The sequence shown here is derived from an EMBL/GenBank/DDBJ whole genome shotgun (WGS) entry which is preliminary data.</text>
</comment>
<dbReference type="EMBL" id="ASRX01000063">
    <property type="protein sequence ID" value="EYF02222.1"/>
    <property type="molecule type" value="Genomic_DNA"/>
</dbReference>
<gene>
    <name evidence="1" type="ORF">CAP_7294</name>
</gene>
<name>A0A017SZN0_9BACT</name>